<dbReference type="PROSITE" id="PS00039">
    <property type="entry name" value="DEAD_ATP_HELICASE"/>
    <property type="match status" value="1"/>
</dbReference>
<dbReference type="GO" id="GO:0003724">
    <property type="term" value="F:RNA helicase activity"/>
    <property type="evidence" value="ECO:0007669"/>
    <property type="project" value="TreeGrafter"/>
</dbReference>
<dbReference type="PANTHER" id="PTHR47963:SF7">
    <property type="entry name" value="ATP-DEPENDENT RNA HELICASE YFML-RELATED"/>
    <property type="match status" value="1"/>
</dbReference>
<evidence type="ECO:0000313" key="9">
    <source>
        <dbReference type="EMBL" id="KRM20356.1"/>
    </source>
</evidence>
<dbReference type="PROSITE" id="PS51192">
    <property type="entry name" value="HELICASE_ATP_BIND_1"/>
    <property type="match status" value="1"/>
</dbReference>
<keyword evidence="1 5" id="KW-0547">Nucleotide-binding</keyword>
<dbReference type="AlphaFoldDB" id="A0A0R1WWJ0"/>
<proteinExistence type="inferred from homology"/>
<dbReference type="PROSITE" id="PS51194">
    <property type="entry name" value="HELICASE_CTER"/>
    <property type="match status" value="1"/>
</dbReference>
<keyword evidence="2 5" id="KW-0378">Hydrolase</keyword>
<dbReference type="Pfam" id="PF00270">
    <property type="entry name" value="DEAD"/>
    <property type="match status" value="1"/>
</dbReference>
<keyword evidence="4 5" id="KW-0067">ATP-binding</keyword>
<keyword evidence="10" id="KW-1185">Reference proteome</keyword>
<dbReference type="OrthoDB" id="9805696at2"/>
<comment type="caution">
    <text evidence="9">The sequence shown here is derived from an EMBL/GenBank/DDBJ whole genome shotgun (WGS) entry which is preliminary data.</text>
</comment>
<dbReference type="InterPro" id="IPR050547">
    <property type="entry name" value="DEAD_box_RNA_helicases"/>
</dbReference>
<dbReference type="GO" id="GO:0009409">
    <property type="term" value="P:response to cold"/>
    <property type="evidence" value="ECO:0007669"/>
    <property type="project" value="TreeGrafter"/>
</dbReference>
<dbReference type="GO" id="GO:0005829">
    <property type="term" value="C:cytosol"/>
    <property type="evidence" value="ECO:0007669"/>
    <property type="project" value="TreeGrafter"/>
</dbReference>
<evidence type="ECO:0000256" key="6">
    <source>
        <dbReference type="SAM" id="MobiDB-lite"/>
    </source>
</evidence>
<evidence type="ECO:0000256" key="1">
    <source>
        <dbReference type="ARBA" id="ARBA00022741"/>
    </source>
</evidence>
<dbReference type="InterPro" id="IPR027417">
    <property type="entry name" value="P-loop_NTPase"/>
</dbReference>
<evidence type="ECO:0000259" key="8">
    <source>
        <dbReference type="PROSITE" id="PS51194"/>
    </source>
</evidence>
<dbReference type="GO" id="GO:0033592">
    <property type="term" value="F:RNA strand annealing activity"/>
    <property type="evidence" value="ECO:0007669"/>
    <property type="project" value="TreeGrafter"/>
</dbReference>
<dbReference type="InterPro" id="IPR011545">
    <property type="entry name" value="DEAD/DEAH_box_helicase_dom"/>
</dbReference>
<evidence type="ECO:0000259" key="7">
    <source>
        <dbReference type="PROSITE" id="PS51192"/>
    </source>
</evidence>
<feature type="domain" description="Helicase ATP-binding" evidence="7">
    <location>
        <begin position="25"/>
        <end position="195"/>
    </location>
</feature>
<protein>
    <submittedName>
        <fullName evidence="9">DEAD DEAH box helicase</fullName>
    </submittedName>
</protein>
<organism evidence="9 10">
    <name type="scientific">Ligilactobacillus hayakitensis DSM 18933 = JCM 14209</name>
    <dbReference type="NCBI Taxonomy" id="1423755"/>
    <lineage>
        <taxon>Bacteria</taxon>
        <taxon>Bacillati</taxon>
        <taxon>Bacillota</taxon>
        <taxon>Bacilli</taxon>
        <taxon>Lactobacillales</taxon>
        <taxon>Lactobacillaceae</taxon>
        <taxon>Ligilactobacillus</taxon>
    </lineage>
</organism>
<feature type="domain" description="Helicase C-terminal" evidence="8">
    <location>
        <begin position="218"/>
        <end position="365"/>
    </location>
</feature>
<dbReference type="InterPro" id="IPR044742">
    <property type="entry name" value="DEAD/DEAH_RhlB"/>
</dbReference>
<dbReference type="PANTHER" id="PTHR47963">
    <property type="entry name" value="DEAD-BOX ATP-DEPENDENT RNA HELICASE 47, MITOCHONDRIAL"/>
    <property type="match status" value="1"/>
</dbReference>
<dbReference type="RefSeq" id="WP_025022395.1">
    <property type="nucleotide sequence ID" value="NZ_AZGD01000005.1"/>
</dbReference>
<dbReference type="STRING" id="1423755.FC40_GL000158"/>
<dbReference type="GO" id="GO:0005840">
    <property type="term" value="C:ribosome"/>
    <property type="evidence" value="ECO:0007669"/>
    <property type="project" value="TreeGrafter"/>
</dbReference>
<dbReference type="InterPro" id="IPR001650">
    <property type="entry name" value="Helicase_C-like"/>
</dbReference>
<keyword evidence="3 5" id="KW-0347">Helicase</keyword>
<dbReference type="SUPFAM" id="SSF52540">
    <property type="entry name" value="P-loop containing nucleoside triphosphate hydrolases"/>
    <property type="match status" value="1"/>
</dbReference>
<dbReference type="InterPro" id="IPR000629">
    <property type="entry name" value="RNA-helicase_DEAD-box_CS"/>
</dbReference>
<evidence type="ECO:0000256" key="4">
    <source>
        <dbReference type="ARBA" id="ARBA00022840"/>
    </source>
</evidence>
<dbReference type="GO" id="GO:0005524">
    <property type="term" value="F:ATP binding"/>
    <property type="evidence" value="ECO:0007669"/>
    <property type="project" value="UniProtKB-KW"/>
</dbReference>
<feature type="compositionally biased region" description="Basic residues" evidence="6">
    <location>
        <begin position="406"/>
        <end position="428"/>
    </location>
</feature>
<dbReference type="PATRIC" id="fig|1423755.3.peg.170"/>
<dbReference type="Proteomes" id="UP000051054">
    <property type="component" value="Unassembled WGS sequence"/>
</dbReference>
<feature type="region of interest" description="Disordered" evidence="6">
    <location>
        <begin position="376"/>
        <end position="428"/>
    </location>
</feature>
<dbReference type="SMART" id="SM00490">
    <property type="entry name" value="HELICc"/>
    <property type="match status" value="1"/>
</dbReference>
<evidence type="ECO:0000313" key="10">
    <source>
        <dbReference type="Proteomes" id="UP000051054"/>
    </source>
</evidence>
<dbReference type="EMBL" id="AZGD01000005">
    <property type="protein sequence ID" value="KRM20356.1"/>
    <property type="molecule type" value="Genomic_DNA"/>
</dbReference>
<reference evidence="9 10" key="1">
    <citation type="journal article" date="2015" name="Genome Announc.">
        <title>Expanding the biotechnology potential of lactobacilli through comparative genomics of 213 strains and associated genera.</title>
        <authorList>
            <person name="Sun Z."/>
            <person name="Harris H.M."/>
            <person name="McCann A."/>
            <person name="Guo C."/>
            <person name="Argimon S."/>
            <person name="Zhang W."/>
            <person name="Yang X."/>
            <person name="Jeffery I.B."/>
            <person name="Cooney J.C."/>
            <person name="Kagawa T.F."/>
            <person name="Liu W."/>
            <person name="Song Y."/>
            <person name="Salvetti E."/>
            <person name="Wrobel A."/>
            <person name="Rasinkangas P."/>
            <person name="Parkhill J."/>
            <person name="Rea M.C."/>
            <person name="O'Sullivan O."/>
            <person name="Ritari J."/>
            <person name="Douillard F.P."/>
            <person name="Paul Ross R."/>
            <person name="Yang R."/>
            <person name="Briner A.E."/>
            <person name="Felis G.E."/>
            <person name="de Vos W.M."/>
            <person name="Barrangou R."/>
            <person name="Klaenhammer T.R."/>
            <person name="Caufield P.W."/>
            <person name="Cui Y."/>
            <person name="Zhang H."/>
            <person name="O'Toole P.W."/>
        </authorList>
    </citation>
    <scope>NUCLEOTIDE SEQUENCE [LARGE SCALE GENOMIC DNA]</scope>
    <source>
        <strain evidence="9 10">DSM 18933</strain>
    </source>
</reference>
<accession>A0A0R1WWJ0</accession>
<gene>
    <name evidence="9" type="ORF">FC40_GL000158</name>
</gene>
<comment type="similarity">
    <text evidence="5">Belongs to the DEAD box helicase family.</text>
</comment>
<evidence type="ECO:0000256" key="2">
    <source>
        <dbReference type="ARBA" id="ARBA00022801"/>
    </source>
</evidence>
<feature type="compositionally biased region" description="Basic and acidic residues" evidence="6">
    <location>
        <begin position="396"/>
        <end position="405"/>
    </location>
</feature>
<dbReference type="CDD" id="cd18787">
    <property type="entry name" value="SF2_C_DEAD"/>
    <property type="match status" value="1"/>
</dbReference>
<sequence length="428" mass="48457">MNPKFEAKFKEDGFSEKTLIQEKTYELLAKGQNVLGLAPTGSGKTLAYLWPLLEKAMPNDGTQILVIAPSQELAAQITEVARPWAKLLDLNVLSLIGGANVKRQIEKLKKRPEIVIGTPGRLLNLIDMKKLKLHLVDAIVIDEADELLGQSESLKDVREIVSHTKADSQLAFFSATDAPILSELHRWFGVDVTRIDVRSQDQTHGKVTHFMLETPTRKRTEMLRRLGNMDGFYGLVFFKQTSTLRDVAEKLTHMKVPVALLSSEKRQIDRQGALRRLKKKEIRFVLTTDVAARGLDIPNLPAVVNYDLPKDTNTYIHRVGRTGRMGAEGVVVNLGNEHGLRQFKQLMKETTYQIESGVLFAGSLIKEADRQNYIEEAELENKPKAKPKKKAQPKPEATKKDEKVAQKKRKKRKRNQKNKGMRRKKSKE</sequence>
<evidence type="ECO:0000256" key="5">
    <source>
        <dbReference type="RuleBase" id="RU000492"/>
    </source>
</evidence>
<dbReference type="Gene3D" id="3.40.50.300">
    <property type="entry name" value="P-loop containing nucleotide triphosphate hydrolases"/>
    <property type="match status" value="2"/>
</dbReference>
<dbReference type="CDD" id="cd00268">
    <property type="entry name" value="DEADc"/>
    <property type="match status" value="1"/>
</dbReference>
<dbReference type="GO" id="GO:0016787">
    <property type="term" value="F:hydrolase activity"/>
    <property type="evidence" value="ECO:0007669"/>
    <property type="project" value="UniProtKB-KW"/>
</dbReference>
<evidence type="ECO:0000256" key="3">
    <source>
        <dbReference type="ARBA" id="ARBA00022806"/>
    </source>
</evidence>
<dbReference type="SMART" id="SM00487">
    <property type="entry name" value="DEXDc"/>
    <property type="match status" value="1"/>
</dbReference>
<dbReference type="InterPro" id="IPR014001">
    <property type="entry name" value="Helicase_ATP-bd"/>
</dbReference>
<dbReference type="eggNOG" id="COG0513">
    <property type="taxonomic scope" value="Bacteria"/>
</dbReference>
<name>A0A0R1WWJ0_9LACO</name>
<dbReference type="Pfam" id="PF00271">
    <property type="entry name" value="Helicase_C"/>
    <property type="match status" value="1"/>
</dbReference>